<dbReference type="Proteomes" id="UP001266305">
    <property type="component" value="Unassembled WGS sequence"/>
</dbReference>
<dbReference type="EMBL" id="JASSZA010000003">
    <property type="protein sequence ID" value="KAK2115415.1"/>
    <property type="molecule type" value="Genomic_DNA"/>
</dbReference>
<dbReference type="InterPro" id="IPR030113">
    <property type="entry name" value="AFAP"/>
</dbReference>
<keyword evidence="2" id="KW-0963">Cytoplasm</keyword>
<protein>
    <submittedName>
        <fullName evidence="6">Uncharacterized protein</fullName>
    </submittedName>
</protein>
<comment type="caution">
    <text evidence="6">The sequence shown here is derived from an EMBL/GenBank/DDBJ whole genome shotgun (WGS) entry which is preliminary data.</text>
</comment>
<comment type="subcellular location">
    <subcellularLocation>
        <location evidence="1">Cytoplasm</location>
    </subcellularLocation>
</comment>
<evidence type="ECO:0000256" key="3">
    <source>
        <dbReference type="ARBA" id="ARBA00022737"/>
    </source>
</evidence>
<evidence type="ECO:0000313" key="7">
    <source>
        <dbReference type="Proteomes" id="UP001266305"/>
    </source>
</evidence>
<feature type="coiled-coil region" evidence="5">
    <location>
        <begin position="8"/>
        <end position="56"/>
    </location>
</feature>
<evidence type="ECO:0000256" key="5">
    <source>
        <dbReference type="SAM" id="Coils"/>
    </source>
</evidence>
<feature type="non-terminal residue" evidence="6">
    <location>
        <position position="1"/>
    </location>
</feature>
<sequence length="174" mass="18774">AAQYKYGKNRVEADARRLQTREEELLKRKEALRDRLAQLRRERKDLRAAMDASAGREGLGSGDCPGRVHTRDCTFHSAQDLTHTPLTEAGEVLGDLLQLLALTAEMVWRMAPASTGLGTESGARVAPLGRACAFLLAGAGAQLLTLGSSASIVMASLLAWCSACEHGLPRSRLY</sequence>
<gene>
    <name evidence="6" type="ORF">P7K49_006041</name>
</gene>
<proteinExistence type="predicted"/>
<organism evidence="6 7">
    <name type="scientific">Saguinus oedipus</name>
    <name type="common">Cotton-top tamarin</name>
    <name type="synonym">Oedipomidas oedipus</name>
    <dbReference type="NCBI Taxonomy" id="9490"/>
    <lineage>
        <taxon>Eukaryota</taxon>
        <taxon>Metazoa</taxon>
        <taxon>Chordata</taxon>
        <taxon>Craniata</taxon>
        <taxon>Vertebrata</taxon>
        <taxon>Euteleostomi</taxon>
        <taxon>Mammalia</taxon>
        <taxon>Eutheria</taxon>
        <taxon>Euarchontoglires</taxon>
        <taxon>Primates</taxon>
        <taxon>Haplorrhini</taxon>
        <taxon>Platyrrhini</taxon>
        <taxon>Cebidae</taxon>
        <taxon>Callitrichinae</taxon>
        <taxon>Saguinus</taxon>
    </lineage>
</organism>
<accession>A0ABQ9W195</accession>
<name>A0ABQ9W195_SAGOE</name>
<dbReference type="PANTHER" id="PTHR14338">
    <property type="entry name" value="ACTIN FILAMENT-ASSOCIATED PROTEIN 1 FAMILY MEMBER"/>
    <property type="match status" value="1"/>
</dbReference>
<evidence type="ECO:0000256" key="4">
    <source>
        <dbReference type="ARBA" id="ARBA00023054"/>
    </source>
</evidence>
<keyword evidence="4 5" id="KW-0175">Coiled coil</keyword>
<evidence type="ECO:0000256" key="1">
    <source>
        <dbReference type="ARBA" id="ARBA00004496"/>
    </source>
</evidence>
<evidence type="ECO:0000313" key="6">
    <source>
        <dbReference type="EMBL" id="KAK2115415.1"/>
    </source>
</evidence>
<reference evidence="6 7" key="1">
    <citation type="submission" date="2023-05" db="EMBL/GenBank/DDBJ databases">
        <title>B98-5 Cell Line De Novo Hybrid Assembly: An Optical Mapping Approach.</title>
        <authorList>
            <person name="Kananen K."/>
            <person name="Auerbach J.A."/>
            <person name="Kautto E."/>
            <person name="Blachly J.S."/>
        </authorList>
    </citation>
    <scope>NUCLEOTIDE SEQUENCE [LARGE SCALE GENOMIC DNA]</scope>
    <source>
        <strain evidence="6">B95-8</strain>
        <tissue evidence="6">Cell line</tissue>
    </source>
</reference>
<keyword evidence="3" id="KW-0677">Repeat</keyword>
<evidence type="ECO:0000256" key="2">
    <source>
        <dbReference type="ARBA" id="ARBA00022490"/>
    </source>
</evidence>
<dbReference type="PANTHER" id="PTHR14338:SF8">
    <property type="entry name" value="ACTIN FILAMENT-ASSOCIATED PROTEIN 1"/>
    <property type="match status" value="1"/>
</dbReference>
<keyword evidence="7" id="KW-1185">Reference proteome</keyword>